<keyword evidence="2" id="KW-1185">Reference proteome</keyword>
<sequence length="114" mass="12369">MQGKVPAPAGKLPQRPSQASRTTASGMPRGTRRCGASGSWGSAEIVRDSVVVRRDCRVWSAEWGASLVLGRDVSAESLDVRTGKTSELLVHCCQEQVKEYSGENDKPSRDRLLL</sequence>
<proteinExistence type="predicted"/>
<feature type="region of interest" description="Disordered" evidence="1">
    <location>
        <begin position="1"/>
        <end position="39"/>
    </location>
</feature>
<reference evidence="3" key="1">
    <citation type="submission" date="2025-08" db="UniProtKB">
        <authorList>
            <consortium name="RefSeq"/>
        </authorList>
    </citation>
    <scope>IDENTIFICATION</scope>
    <source>
        <tissue evidence="3">Kidney</tissue>
    </source>
</reference>
<dbReference type="GeneID" id="105299128"/>
<gene>
    <name evidence="3" type="primary">LOC105299128</name>
</gene>
<name>A0A6P6CYU8_PTEVA</name>
<dbReference type="AlphaFoldDB" id="A0A6P6CYU8"/>
<accession>A0A6P6CYU8</accession>
<dbReference type="RefSeq" id="XP_023392721.1">
    <property type="nucleotide sequence ID" value="XM_023536953.1"/>
</dbReference>
<evidence type="ECO:0000313" key="2">
    <source>
        <dbReference type="Proteomes" id="UP000515202"/>
    </source>
</evidence>
<evidence type="ECO:0000256" key="1">
    <source>
        <dbReference type="SAM" id="MobiDB-lite"/>
    </source>
</evidence>
<organism evidence="2 3">
    <name type="scientific">Pteropus vampyrus</name>
    <name type="common">Large flying fox</name>
    <dbReference type="NCBI Taxonomy" id="132908"/>
    <lineage>
        <taxon>Eukaryota</taxon>
        <taxon>Metazoa</taxon>
        <taxon>Chordata</taxon>
        <taxon>Craniata</taxon>
        <taxon>Vertebrata</taxon>
        <taxon>Euteleostomi</taxon>
        <taxon>Mammalia</taxon>
        <taxon>Eutheria</taxon>
        <taxon>Laurasiatheria</taxon>
        <taxon>Chiroptera</taxon>
        <taxon>Yinpterochiroptera</taxon>
        <taxon>Pteropodoidea</taxon>
        <taxon>Pteropodidae</taxon>
        <taxon>Pteropodinae</taxon>
        <taxon>Pteropus</taxon>
    </lineage>
</organism>
<dbReference type="Proteomes" id="UP000515202">
    <property type="component" value="Unplaced"/>
</dbReference>
<protein>
    <submittedName>
        <fullName evidence="3">Uncharacterized protein LOC105299128 isoform X4</fullName>
    </submittedName>
</protein>
<feature type="compositionally biased region" description="Polar residues" evidence="1">
    <location>
        <begin position="15"/>
        <end position="25"/>
    </location>
</feature>
<evidence type="ECO:0000313" key="3">
    <source>
        <dbReference type="RefSeq" id="XP_023392721.1"/>
    </source>
</evidence>